<sequence>MYSIAHCHHHRSSDDIFAHITNCLTEFLTLANNIVLKYIWEGFQLSSLFFIDKWMILFLYFIYTTVHNINYGMLMVNNYHFYHHLKPETNIGPDFYDILFGTKNIDTPNNENIDHYIPNILFGFAGVMLLKTTYTNYPRLQSHMQYGFFLLWVGLTLVVFFSSVAAIGKEIQITLQSDLEKFTK</sequence>
<keyword evidence="1" id="KW-1133">Transmembrane helix</keyword>
<feature type="transmembrane region" description="Helical" evidence="1">
    <location>
        <begin position="54"/>
        <end position="74"/>
    </location>
</feature>
<organism evidence="2">
    <name type="scientific">viral metagenome</name>
    <dbReference type="NCBI Taxonomy" id="1070528"/>
    <lineage>
        <taxon>unclassified sequences</taxon>
        <taxon>metagenomes</taxon>
        <taxon>organismal metagenomes</taxon>
    </lineage>
</organism>
<feature type="transmembrane region" description="Helical" evidence="1">
    <location>
        <begin position="146"/>
        <end position="167"/>
    </location>
</feature>
<evidence type="ECO:0008006" key="3">
    <source>
        <dbReference type="Google" id="ProtNLM"/>
    </source>
</evidence>
<name>A0A6C0E285_9ZZZZ</name>
<proteinExistence type="predicted"/>
<feature type="transmembrane region" description="Helical" evidence="1">
    <location>
        <begin position="116"/>
        <end position="134"/>
    </location>
</feature>
<keyword evidence="1" id="KW-0812">Transmembrane</keyword>
<reference evidence="2" key="1">
    <citation type="journal article" date="2020" name="Nature">
        <title>Giant virus diversity and host interactions through global metagenomics.</title>
        <authorList>
            <person name="Schulz F."/>
            <person name="Roux S."/>
            <person name="Paez-Espino D."/>
            <person name="Jungbluth S."/>
            <person name="Walsh D.A."/>
            <person name="Denef V.J."/>
            <person name="McMahon K.D."/>
            <person name="Konstantinidis K.T."/>
            <person name="Eloe-Fadrosh E.A."/>
            <person name="Kyrpides N.C."/>
            <person name="Woyke T."/>
        </authorList>
    </citation>
    <scope>NUCLEOTIDE SEQUENCE</scope>
    <source>
        <strain evidence="2">GVMAG-M-3300023179-114</strain>
    </source>
</reference>
<evidence type="ECO:0000256" key="1">
    <source>
        <dbReference type="SAM" id="Phobius"/>
    </source>
</evidence>
<protein>
    <recommendedName>
        <fullName evidence="3">Fatty acid hydroxylase domain-containing protein</fullName>
    </recommendedName>
</protein>
<accession>A0A6C0E285</accession>
<dbReference type="EMBL" id="MN739720">
    <property type="protein sequence ID" value="QHT22731.1"/>
    <property type="molecule type" value="Genomic_DNA"/>
</dbReference>
<evidence type="ECO:0000313" key="2">
    <source>
        <dbReference type="EMBL" id="QHT22731.1"/>
    </source>
</evidence>
<dbReference type="AlphaFoldDB" id="A0A6C0E285"/>
<keyword evidence="1" id="KW-0472">Membrane</keyword>